<dbReference type="InterPro" id="IPR052896">
    <property type="entry name" value="GGT-like_enzyme"/>
</dbReference>
<dbReference type="AlphaFoldDB" id="A0AAE0IWL4"/>
<dbReference type="Proteomes" id="UP001286456">
    <property type="component" value="Unassembled WGS sequence"/>
</dbReference>
<dbReference type="InterPro" id="IPR029055">
    <property type="entry name" value="Ntn_hydrolases_N"/>
</dbReference>
<proteinExistence type="predicted"/>
<dbReference type="InterPro" id="IPR043138">
    <property type="entry name" value="GGT_lsub"/>
</dbReference>
<dbReference type="EMBL" id="JAUEPO010000002">
    <property type="protein sequence ID" value="KAK3332636.1"/>
    <property type="molecule type" value="Genomic_DNA"/>
</dbReference>
<dbReference type="Gene3D" id="1.10.246.130">
    <property type="match status" value="1"/>
</dbReference>
<accession>A0AAE0IWL4</accession>
<protein>
    <submittedName>
        <fullName evidence="1">Nucleophile aminohydrolase</fullName>
    </submittedName>
</protein>
<sequence length="605" mass="63712">MTATTSGTGLYPADDGRFTVFPSRRSVVHSTKGIVSTISPLANEAGLRILREGGNAAASLSPPTRDAAVAAAAVLNLVDPSMTGIGGDAFALFYDAKTAKVHALNGSGRSAAGATLEDVCRDLKIVDRVYGAIPNTSALSVTVPGAAAAWVDIVEQFGSGRVSLAQVLAPAIELAEEGCAISEIASYYWIATEEELKSKPNGIELLKKDPTASQGYRAPRAGEFYQNPLLADTFRKLAEHGKAGFYEGPVAEAIVEVVKTLGGYLTLDDLRNHGKQGSELTQAVSIRLQPNLFSETAPAGEIDLWEHPPNGQGIVAQMALGILQILQQENKIPKFQPQDHNSPAYLHALISALRISFADGCWFITDPSHLPSTTTTSTLLSPSYLSTRAALFSPTHPTTSLTPGFLAQHNTSDTVYLATTDPQGNACSLVNSVADTFGSRIVPPNVGFVLQNRGAGFHLTPTHPNVYAPGKRPYNTIIPALVTHADNGKLHSVLGVMGGAMQPQGHVQVLMNMVVFGMNPQVALDAPRVCVGVSLPGKATDPEKRVDETVYVEEGVEGETVEGLRGMGYEVKVVVRVVDGDGGEGRRVYSAGSDGRGDGAAGVLI</sequence>
<name>A0AAE0IWL4_9PEZI</name>
<evidence type="ECO:0000313" key="1">
    <source>
        <dbReference type="EMBL" id="KAK3332636.1"/>
    </source>
</evidence>
<dbReference type="PRINTS" id="PR01210">
    <property type="entry name" value="GGTRANSPTASE"/>
</dbReference>
<evidence type="ECO:0000313" key="2">
    <source>
        <dbReference type="Proteomes" id="UP001286456"/>
    </source>
</evidence>
<reference evidence="1" key="2">
    <citation type="submission" date="2023-06" db="EMBL/GenBank/DDBJ databases">
        <authorList>
            <consortium name="Lawrence Berkeley National Laboratory"/>
            <person name="Haridas S."/>
            <person name="Hensen N."/>
            <person name="Bonometti L."/>
            <person name="Westerberg I."/>
            <person name="Brannstrom I.O."/>
            <person name="Guillou S."/>
            <person name="Cros-Aarteil S."/>
            <person name="Calhoun S."/>
            <person name="Kuo A."/>
            <person name="Mondo S."/>
            <person name="Pangilinan J."/>
            <person name="Riley R."/>
            <person name="Labutti K."/>
            <person name="Andreopoulos B."/>
            <person name="Lipzen A."/>
            <person name="Chen C."/>
            <person name="Yanf M."/>
            <person name="Daum C."/>
            <person name="Ng V."/>
            <person name="Clum A."/>
            <person name="Steindorff A."/>
            <person name="Ohm R."/>
            <person name="Martin F."/>
            <person name="Silar P."/>
            <person name="Natvig D."/>
            <person name="Lalanne C."/>
            <person name="Gautier V."/>
            <person name="Ament-Velasquez S.L."/>
            <person name="Kruys A."/>
            <person name="Hutchinson M.I."/>
            <person name="Powell A.J."/>
            <person name="Barry K."/>
            <person name="Miller A.N."/>
            <person name="Grigoriev I.V."/>
            <person name="Debuchy R."/>
            <person name="Gladieux P."/>
            <person name="Thoren M.H."/>
            <person name="Johannesson H."/>
        </authorList>
    </citation>
    <scope>NUCLEOTIDE SEQUENCE</scope>
    <source>
        <strain evidence="1">SMH4131-1</strain>
    </source>
</reference>
<dbReference type="SUPFAM" id="SSF56235">
    <property type="entry name" value="N-terminal nucleophile aminohydrolases (Ntn hydrolases)"/>
    <property type="match status" value="1"/>
</dbReference>
<dbReference type="InterPro" id="IPR043137">
    <property type="entry name" value="GGT_ssub_C"/>
</dbReference>
<reference evidence="1" key="1">
    <citation type="journal article" date="2023" name="Mol. Phylogenet. Evol.">
        <title>Genome-scale phylogeny and comparative genomics of the fungal order Sordariales.</title>
        <authorList>
            <person name="Hensen N."/>
            <person name="Bonometti L."/>
            <person name="Westerberg I."/>
            <person name="Brannstrom I.O."/>
            <person name="Guillou S."/>
            <person name="Cros-Aarteil S."/>
            <person name="Calhoun S."/>
            <person name="Haridas S."/>
            <person name="Kuo A."/>
            <person name="Mondo S."/>
            <person name="Pangilinan J."/>
            <person name="Riley R."/>
            <person name="LaButti K."/>
            <person name="Andreopoulos B."/>
            <person name="Lipzen A."/>
            <person name="Chen C."/>
            <person name="Yan M."/>
            <person name="Daum C."/>
            <person name="Ng V."/>
            <person name="Clum A."/>
            <person name="Steindorff A."/>
            <person name="Ohm R.A."/>
            <person name="Martin F."/>
            <person name="Silar P."/>
            <person name="Natvig D.O."/>
            <person name="Lalanne C."/>
            <person name="Gautier V."/>
            <person name="Ament-Velasquez S.L."/>
            <person name="Kruys A."/>
            <person name="Hutchinson M.I."/>
            <person name="Powell A.J."/>
            <person name="Barry K."/>
            <person name="Miller A.N."/>
            <person name="Grigoriev I.V."/>
            <person name="Debuchy R."/>
            <person name="Gladieux P."/>
            <person name="Hiltunen Thoren M."/>
            <person name="Johannesson H."/>
        </authorList>
    </citation>
    <scope>NUCLEOTIDE SEQUENCE</scope>
    <source>
        <strain evidence="1">SMH4131-1</strain>
    </source>
</reference>
<dbReference type="PANTHER" id="PTHR43881">
    <property type="entry name" value="GAMMA-GLUTAMYLTRANSPEPTIDASE (AFU_ORTHOLOGUE AFUA_4G13580)"/>
    <property type="match status" value="1"/>
</dbReference>
<dbReference type="Gene3D" id="3.60.20.40">
    <property type="match status" value="1"/>
</dbReference>
<dbReference type="Pfam" id="PF01019">
    <property type="entry name" value="G_glu_transpept"/>
    <property type="match status" value="1"/>
</dbReference>
<organism evidence="1 2">
    <name type="scientific">Cercophora scortea</name>
    <dbReference type="NCBI Taxonomy" id="314031"/>
    <lineage>
        <taxon>Eukaryota</taxon>
        <taxon>Fungi</taxon>
        <taxon>Dikarya</taxon>
        <taxon>Ascomycota</taxon>
        <taxon>Pezizomycotina</taxon>
        <taxon>Sordariomycetes</taxon>
        <taxon>Sordariomycetidae</taxon>
        <taxon>Sordariales</taxon>
        <taxon>Lasiosphaeriaceae</taxon>
        <taxon>Cercophora</taxon>
    </lineage>
</organism>
<dbReference type="PANTHER" id="PTHR43881:SF1">
    <property type="entry name" value="GAMMA-GLUTAMYLTRANSPEPTIDASE (AFU_ORTHOLOGUE AFUA_4G13580)"/>
    <property type="match status" value="1"/>
</dbReference>
<keyword evidence="2" id="KW-1185">Reference proteome</keyword>
<gene>
    <name evidence="1" type="ORF">B0T19DRAFT_448583</name>
</gene>
<comment type="caution">
    <text evidence="1">The sequence shown here is derived from an EMBL/GenBank/DDBJ whole genome shotgun (WGS) entry which is preliminary data.</text>
</comment>